<gene>
    <name evidence="2" type="ORF">DESUT3_01040</name>
</gene>
<evidence type="ECO:0000313" key="2">
    <source>
        <dbReference type="EMBL" id="BCR03035.1"/>
    </source>
</evidence>
<keyword evidence="3" id="KW-1185">Reference proteome</keyword>
<sequence>MSFLEFIHRYMRVLDRVRSTKEWLSPSYFSEKPHVITLGFAKSSEVIQLDNNRFVHDVTEPLWGVLLWAGIAVFILAVGIIPGVWVLFSDFYGFGSDLPNNYEIWVIVICSLFILGMSLLALPPCILAFVYLFKRPKERLMIFDRENGTVTLPPRFWGEHEVVPFHELKVKRIRNLGSIVNFYVLAAFRPSDGQAIEFGLVQDNWKDWAFYCWYMDKSRPLPPGKVFDPYRERDEARRLSSRERQALAS</sequence>
<evidence type="ECO:0008006" key="4">
    <source>
        <dbReference type="Google" id="ProtNLM"/>
    </source>
</evidence>
<proteinExistence type="predicted"/>
<reference evidence="2 3" key="1">
    <citation type="journal article" date="2016" name="C (Basel)">
        <title>Selective Growth of and Electricity Production by Marine Exoelectrogenic Bacteria in Self-Aggregated Hydrogel of Microbially Reduced Graphene Oxide.</title>
        <authorList>
            <person name="Yoshida N."/>
            <person name="Goto Y."/>
            <person name="Miyata Y."/>
        </authorList>
    </citation>
    <scope>NUCLEOTIDE SEQUENCE [LARGE SCALE GENOMIC DNA]</scope>
    <source>
        <strain evidence="2 3">NIT-T3</strain>
    </source>
</reference>
<keyword evidence="1" id="KW-1133">Transmembrane helix</keyword>
<name>A0ABM9SDQ6_9BACT</name>
<keyword evidence="1" id="KW-0472">Membrane</keyword>
<evidence type="ECO:0000313" key="3">
    <source>
        <dbReference type="Proteomes" id="UP001319827"/>
    </source>
</evidence>
<dbReference type="EMBL" id="AP024355">
    <property type="protein sequence ID" value="BCR03035.1"/>
    <property type="molecule type" value="Genomic_DNA"/>
</dbReference>
<accession>A0ABM9SDQ6</accession>
<dbReference type="RefSeq" id="WP_221250517.1">
    <property type="nucleotide sequence ID" value="NZ_AP024355.1"/>
</dbReference>
<protein>
    <recommendedName>
        <fullName evidence="4">DUF304 domain-containing protein</fullName>
    </recommendedName>
</protein>
<organism evidence="2 3">
    <name type="scientific">Desulfuromonas versatilis</name>
    <dbReference type="NCBI Taxonomy" id="2802975"/>
    <lineage>
        <taxon>Bacteria</taxon>
        <taxon>Pseudomonadati</taxon>
        <taxon>Thermodesulfobacteriota</taxon>
        <taxon>Desulfuromonadia</taxon>
        <taxon>Desulfuromonadales</taxon>
        <taxon>Desulfuromonadaceae</taxon>
        <taxon>Desulfuromonas</taxon>
    </lineage>
</organism>
<reference evidence="2 3" key="2">
    <citation type="journal article" date="2021" name="Int. J. Syst. Evol. Microbiol.">
        <title>Isolation and Polyphasic Characterization of Desulfuromonas versatilis sp. Nov., an Electrogenic Bacteria Capable of Versatile Metabolism Isolated from a Graphene Oxide-Reducing Enrichment Culture.</title>
        <authorList>
            <person name="Xie L."/>
            <person name="Yoshida N."/>
            <person name="Ishii S."/>
            <person name="Meng L."/>
        </authorList>
    </citation>
    <scope>NUCLEOTIDE SEQUENCE [LARGE SCALE GENOMIC DNA]</scope>
    <source>
        <strain evidence="2 3">NIT-T3</strain>
    </source>
</reference>
<feature type="transmembrane region" description="Helical" evidence="1">
    <location>
        <begin position="105"/>
        <end position="133"/>
    </location>
</feature>
<dbReference type="Proteomes" id="UP001319827">
    <property type="component" value="Chromosome"/>
</dbReference>
<keyword evidence="1" id="KW-0812">Transmembrane</keyword>
<feature type="transmembrane region" description="Helical" evidence="1">
    <location>
        <begin position="62"/>
        <end position="85"/>
    </location>
</feature>
<evidence type="ECO:0000256" key="1">
    <source>
        <dbReference type="SAM" id="Phobius"/>
    </source>
</evidence>